<organism evidence="16 17">
    <name type="scientific">Candidatus Caccovicinus merdipullorum</name>
    <dbReference type="NCBI Taxonomy" id="2840724"/>
    <lineage>
        <taxon>Bacteria</taxon>
        <taxon>Bacillati</taxon>
        <taxon>Bacillota</taxon>
        <taxon>Clostridia</taxon>
        <taxon>Eubacteriales</taxon>
        <taxon>Candidatus Caccovicinus</taxon>
    </lineage>
</organism>
<sequence>MHHFFADTSNIDPGAGTARIVGIDVNHIRNALRMKPGEQILISDGQGQDYLGQIKELSAEAVLVENLLPVSGRELPASITLYQGLPKSDKMELIIQKAVELGADRIVPVATRNAVVKLDRKKEESKRKRWQAIAESAAKQSKRSRIPEIGPVMAFQEAVSDADGTLGFFAYENAEGMTGTAGLLKRVVPGEKISVFIGPEGGFDEEEAEAAKENGILPVSLGSRILRTETAGLAILSVLMMRLEILGEMEAERTEETDKAGQAEVQQGRKQ</sequence>
<dbReference type="GO" id="GO:0070475">
    <property type="term" value="P:rRNA base methylation"/>
    <property type="evidence" value="ECO:0007669"/>
    <property type="project" value="TreeGrafter"/>
</dbReference>
<evidence type="ECO:0000256" key="6">
    <source>
        <dbReference type="ARBA" id="ARBA00022552"/>
    </source>
</evidence>
<dbReference type="Pfam" id="PF04452">
    <property type="entry name" value="Methyltrans_RNA"/>
    <property type="match status" value="1"/>
</dbReference>
<dbReference type="EMBL" id="DVKS01000171">
    <property type="protein sequence ID" value="HIT42400.1"/>
    <property type="molecule type" value="Genomic_DNA"/>
</dbReference>
<dbReference type="GO" id="GO:0005737">
    <property type="term" value="C:cytoplasm"/>
    <property type="evidence" value="ECO:0007669"/>
    <property type="project" value="UniProtKB-SubCell"/>
</dbReference>
<dbReference type="SUPFAM" id="SSF88697">
    <property type="entry name" value="PUA domain-like"/>
    <property type="match status" value="1"/>
</dbReference>
<evidence type="ECO:0000256" key="8">
    <source>
        <dbReference type="ARBA" id="ARBA00022679"/>
    </source>
</evidence>
<evidence type="ECO:0000256" key="13">
    <source>
        <dbReference type="SAM" id="MobiDB-lite"/>
    </source>
</evidence>
<dbReference type="Proteomes" id="UP000886860">
    <property type="component" value="Unassembled WGS sequence"/>
</dbReference>
<keyword evidence="6 12" id="KW-0698">rRNA processing</keyword>
<comment type="caution">
    <text evidence="16">The sequence shown here is derived from an EMBL/GenBank/DDBJ whole genome shotgun (WGS) entry which is preliminary data.</text>
</comment>
<name>A0A9D1KG45_9FIRM</name>
<evidence type="ECO:0000256" key="12">
    <source>
        <dbReference type="PIRNR" id="PIRNR015601"/>
    </source>
</evidence>
<dbReference type="InterPro" id="IPR015947">
    <property type="entry name" value="PUA-like_sf"/>
</dbReference>
<dbReference type="Gene3D" id="2.40.240.20">
    <property type="entry name" value="Hypothetical PUA domain-like, domain 1"/>
    <property type="match status" value="1"/>
</dbReference>
<dbReference type="EC" id="2.1.1.193" evidence="3 12"/>
<evidence type="ECO:0000256" key="1">
    <source>
        <dbReference type="ARBA" id="ARBA00004496"/>
    </source>
</evidence>
<feature type="domain" description="Ribosomal RNA small subunit methyltransferase E methyltransferase" evidence="14">
    <location>
        <begin position="74"/>
        <end position="240"/>
    </location>
</feature>
<dbReference type="GO" id="GO:0070042">
    <property type="term" value="F:rRNA (uridine-N3-)-methyltransferase activity"/>
    <property type="evidence" value="ECO:0007669"/>
    <property type="project" value="TreeGrafter"/>
</dbReference>
<protein>
    <recommendedName>
        <fullName evidence="4 12">Ribosomal RNA small subunit methyltransferase E</fullName>
        <ecNumber evidence="3 12">2.1.1.193</ecNumber>
    </recommendedName>
</protein>
<dbReference type="AlphaFoldDB" id="A0A9D1KG45"/>
<dbReference type="InterPro" id="IPR029026">
    <property type="entry name" value="tRNA_m1G_MTases_N"/>
</dbReference>
<dbReference type="CDD" id="cd18084">
    <property type="entry name" value="RsmE-like"/>
    <property type="match status" value="1"/>
</dbReference>
<evidence type="ECO:0000256" key="4">
    <source>
        <dbReference type="ARBA" id="ARBA00013673"/>
    </source>
</evidence>
<dbReference type="InterPro" id="IPR006700">
    <property type="entry name" value="RsmE"/>
</dbReference>
<dbReference type="InterPro" id="IPR046887">
    <property type="entry name" value="RsmE_PUA-like"/>
</dbReference>
<dbReference type="InterPro" id="IPR029028">
    <property type="entry name" value="Alpha/beta_knot_MTases"/>
</dbReference>
<evidence type="ECO:0000313" key="16">
    <source>
        <dbReference type="EMBL" id="HIT42400.1"/>
    </source>
</evidence>
<dbReference type="Gene3D" id="3.40.1280.10">
    <property type="match status" value="1"/>
</dbReference>
<dbReference type="PANTHER" id="PTHR30027">
    <property type="entry name" value="RIBOSOMAL RNA SMALL SUBUNIT METHYLTRANSFERASE E"/>
    <property type="match status" value="1"/>
</dbReference>
<proteinExistence type="inferred from homology"/>
<dbReference type="NCBIfam" id="NF008692">
    <property type="entry name" value="PRK11713.1-5"/>
    <property type="match status" value="1"/>
</dbReference>
<keyword evidence="7 12" id="KW-0489">Methyltransferase</keyword>
<evidence type="ECO:0000256" key="7">
    <source>
        <dbReference type="ARBA" id="ARBA00022603"/>
    </source>
</evidence>
<keyword evidence="5 12" id="KW-0963">Cytoplasm</keyword>
<accession>A0A9D1KG45</accession>
<dbReference type="PANTHER" id="PTHR30027:SF3">
    <property type="entry name" value="16S RRNA (URACIL(1498)-N(3))-METHYLTRANSFERASE"/>
    <property type="match status" value="1"/>
</dbReference>
<comment type="function">
    <text evidence="10 12">Specifically methylates the N3 position of the uracil ring of uridine 1498 (m3U1498) in 16S rRNA. Acts on the fully assembled 30S ribosomal subunit.</text>
</comment>
<dbReference type="Pfam" id="PF20260">
    <property type="entry name" value="PUA_4"/>
    <property type="match status" value="1"/>
</dbReference>
<evidence type="ECO:0000256" key="10">
    <source>
        <dbReference type="ARBA" id="ARBA00025699"/>
    </source>
</evidence>
<evidence type="ECO:0000256" key="11">
    <source>
        <dbReference type="ARBA" id="ARBA00047944"/>
    </source>
</evidence>
<evidence type="ECO:0000256" key="9">
    <source>
        <dbReference type="ARBA" id="ARBA00022691"/>
    </source>
</evidence>
<evidence type="ECO:0000256" key="3">
    <source>
        <dbReference type="ARBA" id="ARBA00012328"/>
    </source>
</evidence>
<feature type="compositionally biased region" description="Basic and acidic residues" evidence="13">
    <location>
        <begin position="251"/>
        <end position="261"/>
    </location>
</feature>
<feature type="region of interest" description="Disordered" evidence="13">
    <location>
        <begin position="251"/>
        <end position="271"/>
    </location>
</feature>
<comment type="catalytic activity">
    <reaction evidence="11 12">
        <text>uridine(1498) in 16S rRNA + S-adenosyl-L-methionine = N(3)-methyluridine(1498) in 16S rRNA + S-adenosyl-L-homocysteine + H(+)</text>
        <dbReference type="Rhea" id="RHEA:42920"/>
        <dbReference type="Rhea" id="RHEA-COMP:10283"/>
        <dbReference type="Rhea" id="RHEA-COMP:10284"/>
        <dbReference type="ChEBI" id="CHEBI:15378"/>
        <dbReference type="ChEBI" id="CHEBI:57856"/>
        <dbReference type="ChEBI" id="CHEBI:59789"/>
        <dbReference type="ChEBI" id="CHEBI:65315"/>
        <dbReference type="ChEBI" id="CHEBI:74502"/>
        <dbReference type="EC" id="2.1.1.193"/>
    </reaction>
</comment>
<dbReference type="PIRSF" id="PIRSF015601">
    <property type="entry name" value="MTase_slr0722"/>
    <property type="match status" value="1"/>
</dbReference>
<keyword evidence="9 12" id="KW-0949">S-adenosyl-L-methionine</keyword>
<feature type="domain" description="Ribosomal RNA small subunit methyltransferase E PUA-like" evidence="15">
    <location>
        <begin position="24"/>
        <end position="64"/>
    </location>
</feature>
<dbReference type="InterPro" id="IPR046886">
    <property type="entry name" value="RsmE_MTase_dom"/>
</dbReference>
<gene>
    <name evidence="16" type="ORF">IAB60_09990</name>
</gene>
<comment type="subcellular location">
    <subcellularLocation>
        <location evidence="1 12">Cytoplasm</location>
    </subcellularLocation>
</comment>
<evidence type="ECO:0000259" key="14">
    <source>
        <dbReference type="Pfam" id="PF04452"/>
    </source>
</evidence>
<evidence type="ECO:0000256" key="5">
    <source>
        <dbReference type="ARBA" id="ARBA00022490"/>
    </source>
</evidence>
<comment type="similarity">
    <text evidence="2 12">Belongs to the RNA methyltransferase RsmE family.</text>
</comment>
<reference evidence="16" key="1">
    <citation type="submission" date="2020-10" db="EMBL/GenBank/DDBJ databases">
        <authorList>
            <person name="Gilroy R."/>
        </authorList>
    </citation>
    <scope>NUCLEOTIDE SEQUENCE</scope>
    <source>
        <strain evidence="16">CHK123-3438</strain>
    </source>
</reference>
<dbReference type="SUPFAM" id="SSF75217">
    <property type="entry name" value="alpha/beta knot"/>
    <property type="match status" value="1"/>
</dbReference>
<dbReference type="NCBIfam" id="TIGR00046">
    <property type="entry name" value="RsmE family RNA methyltransferase"/>
    <property type="match status" value="1"/>
</dbReference>
<evidence type="ECO:0000259" key="15">
    <source>
        <dbReference type="Pfam" id="PF20260"/>
    </source>
</evidence>
<keyword evidence="8 12" id="KW-0808">Transferase</keyword>
<evidence type="ECO:0000313" key="17">
    <source>
        <dbReference type="Proteomes" id="UP000886860"/>
    </source>
</evidence>
<evidence type="ECO:0000256" key="2">
    <source>
        <dbReference type="ARBA" id="ARBA00005528"/>
    </source>
</evidence>
<reference evidence="16" key="2">
    <citation type="journal article" date="2021" name="PeerJ">
        <title>Extensive microbial diversity within the chicken gut microbiome revealed by metagenomics and culture.</title>
        <authorList>
            <person name="Gilroy R."/>
            <person name="Ravi A."/>
            <person name="Getino M."/>
            <person name="Pursley I."/>
            <person name="Horton D.L."/>
            <person name="Alikhan N.F."/>
            <person name="Baker D."/>
            <person name="Gharbi K."/>
            <person name="Hall N."/>
            <person name="Watson M."/>
            <person name="Adriaenssens E.M."/>
            <person name="Foster-Nyarko E."/>
            <person name="Jarju S."/>
            <person name="Secka A."/>
            <person name="Antonio M."/>
            <person name="Oren A."/>
            <person name="Chaudhuri R.R."/>
            <person name="La Ragione R."/>
            <person name="Hildebrand F."/>
            <person name="Pallen M.J."/>
        </authorList>
    </citation>
    <scope>NUCLEOTIDE SEQUENCE</scope>
    <source>
        <strain evidence="16">CHK123-3438</strain>
    </source>
</reference>